<dbReference type="PROSITE" id="PS51118">
    <property type="entry name" value="HTH_HXLR"/>
    <property type="match status" value="1"/>
</dbReference>
<protein>
    <submittedName>
        <fullName evidence="6">Transcriptional regulator</fullName>
    </submittedName>
</protein>
<reference evidence="6 7" key="1">
    <citation type="submission" date="2018-02" db="EMBL/GenBank/DDBJ databases">
        <title>Complete genome sequencing of Faecalibacterium prausnitzii strains isolated from the human gut.</title>
        <authorList>
            <person name="Fitzgerald B.C."/>
            <person name="Shkoporov A.N."/>
            <person name="Ross P.R."/>
            <person name="Hill C."/>
        </authorList>
    </citation>
    <scope>NUCLEOTIDE SEQUENCE [LARGE SCALE GENOMIC DNA]</scope>
    <source>
        <strain evidence="6 7">APC923/51-1</strain>
    </source>
</reference>
<name>A0A329UIZ4_9FIRM</name>
<organism evidence="6 7">
    <name type="scientific">Faecalibacterium prausnitzii</name>
    <dbReference type="NCBI Taxonomy" id="853"/>
    <lineage>
        <taxon>Bacteria</taxon>
        <taxon>Bacillati</taxon>
        <taxon>Bacillota</taxon>
        <taxon>Clostridia</taxon>
        <taxon>Eubacteriales</taxon>
        <taxon>Oscillospiraceae</taxon>
        <taxon>Faecalibacterium</taxon>
    </lineage>
</organism>
<keyword evidence="3" id="KW-0804">Transcription</keyword>
<evidence type="ECO:0000259" key="4">
    <source>
        <dbReference type="PROSITE" id="PS51118"/>
    </source>
</evidence>
<dbReference type="EMBL" id="PRLD01000001">
    <property type="protein sequence ID" value="RAW60934.1"/>
    <property type="molecule type" value="Genomic_DNA"/>
</dbReference>
<evidence type="ECO:0000313" key="7">
    <source>
        <dbReference type="Proteomes" id="UP000251281"/>
    </source>
</evidence>
<feature type="domain" description="HTH hxlR-type" evidence="4">
    <location>
        <begin position="10"/>
        <end position="108"/>
    </location>
</feature>
<gene>
    <name evidence="6" type="ORF">C4N24_02175</name>
    <name evidence="5" type="ORF">GKE10_02785</name>
</gene>
<dbReference type="CDD" id="cd00090">
    <property type="entry name" value="HTH_ARSR"/>
    <property type="match status" value="1"/>
</dbReference>
<dbReference type="PANTHER" id="PTHR33204:SF29">
    <property type="entry name" value="TRANSCRIPTIONAL REGULATOR"/>
    <property type="match status" value="1"/>
</dbReference>
<dbReference type="SUPFAM" id="SSF46785">
    <property type="entry name" value="Winged helix' DNA-binding domain"/>
    <property type="match status" value="1"/>
</dbReference>
<dbReference type="InterPro" id="IPR036388">
    <property type="entry name" value="WH-like_DNA-bd_sf"/>
</dbReference>
<dbReference type="InterPro" id="IPR036390">
    <property type="entry name" value="WH_DNA-bd_sf"/>
</dbReference>
<dbReference type="RefSeq" id="WP_112090125.1">
    <property type="nucleotide sequence ID" value="NZ_PRLD01000001.1"/>
</dbReference>
<dbReference type="Proteomes" id="UP000462091">
    <property type="component" value="Unassembled WGS sequence"/>
</dbReference>
<dbReference type="Pfam" id="PF01638">
    <property type="entry name" value="HxlR"/>
    <property type="match status" value="1"/>
</dbReference>
<reference evidence="5 8" key="2">
    <citation type="journal article" date="2019" name="Nat. Med.">
        <title>A library of human gut bacterial isolates paired with longitudinal multiomics data enables mechanistic microbiome research.</title>
        <authorList>
            <person name="Poyet M."/>
            <person name="Groussin M."/>
            <person name="Gibbons S.M."/>
            <person name="Avila-Pacheco J."/>
            <person name="Jiang X."/>
            <person name="Kearney S.M."/>
            <person name="Perrotta A.R."/>
            <person name="Berdy B."/>
            <person name="Zhao S."/>
            <person name="Lieberman T.D."/>
            <person name="Swanson P.K."/>
            <person name="Smith M."/>
            <person name="Roesemann S."/>
            <person name="Alexander J.E."/>
            <person name="Rich S.A."/>
            <person name="Livny J."/>
            <person name="Vlamakis H."/>
            <person name="Clish C."/>
            <person name="Bullock K."/>
            <person name="Deik A."/>
            <person name="Scott J."/>
            <person name="Pierce K.A."/>
            <person name="Xavier R.J."/>
            <person name="Alm E.J."/>
        </authorList>
    </citation>
    <scope>NUCLEOTIDE SEQUENCE [LARGE SCALE GENOMIC DNA]</scope>
    <source>
        <strain evidence="5 8">BIOML-B1</strain>
    </source>
</reference>
<accession>A0A329UIZ4</accession>
<keyword evidence="1" id="KW-0805">Transcription regulation</keyword>
<evidence type="ECO:0000313" key="6">
    <source>
        <dbReference type="EMBL" id="RAW60934.1"/>
    </source>
</evidence>
<keyword evidence="2" id="KW-0238">DNA-binding</keyword>
<sequence length="120" mass="13564">MKCETNPNNCPIEVTLSLIGGKYKPVILWFLIDHPLHYAELQRLIPKATPKMLSQQLHDLENSGIIHREVIPEKPPKTLYSLTAFGRSLIPILDAMCQWGNSYLDGLDVQAPCCQNHNSQ</sequence>
<dbReference type="PANTHER" id="PTHR33204">
    <property type="entry name" value="TRANSCRIPTIONAL REGULATOR, MARR FAMILY"/>
    <property type="match status" value="1"/>
</dbReference>
<evidence type="ECO:0000256" key="1">
    <source>
        <dbReference type="ARBA" id="ARBA00023015"/>
    </source>
</evidence>
<dbReference type="GO" id="GO:0003677">
    <property type="term" value="F:DNA binding"/>
    <property type="evidence" value="ECO:0007669"/>
    <property type="project" value="UniProtKB-KW"/>
</dbReference>
<dbReference type="InterPro" id="IPR011991">
    <property type="entry name" value="ArsR-like_HTH"/>
</dbReference>
<evidence type="ECO:0000256" key="3">
    <source>
        <dbReference type="ARBA" id="ARBA00023163"/>
    </source>
</evidence>
<dbReference type="Proteomes" id="UP000251281">
    <property type="component" value="Unassembled WGS sequence"/>
</dbReference>
<evidence type="ECO:0000313" key="8">
    <source>
        <dbReference type="Proteomes" id="UP000462091"/>
    </source>
</evidence>
<comment type="caution">
    <text evidence="6">The sequence shown here is derived from an EMBL/GenBank/DDBJ whole genome shotgun (WGS) entry which is preliminary data.</text>
</comment>
<evidence type="ECO:0000313" key="5">
    <source>
        <dbReference type="EMBL" id="MSC50851.1"/>
    </source>
</evidence>
<dbReference type="EMBL" id="WKQM01000003">
    <property type="protein sequence ID" value="MSC50851.1"/>
    <property type="molecule type" value="Genomic_DNA"/>
</dbReference>
<dbReference type="AlphaFoldDB" id="A0A329UIZ4"/>
<dbReference type="InterPro" id="IPR002577">
    <property type="entry name" value="HTH_HxlR"/>
</dbReference>
<evidence type="ECO:0000256" key="2">
    <source>
        <dbReference type="ARBA" id="ARBA00023125"/>
    </source>
</evidence>
<dbReference type="Gene3D" id="1.10.10.10">
    <property type="entry name" value="Winged helix-like DNA-binding domain superfamily/Winged helix DNA-binding domain"/>
    <property type="match status" value="1"/>
</dbReference>
<proteinExistence type="predicted"/>